<organism evidence="1 2">
    <name type="scientific">Sphingomonas morindae</name>
    <dbReference type="NCBI Taxonomy" id="1541170"/>
    <lineage>
        <taxon>Bacteria</taxon>
        <taxon>Pseudomonadati</taxon>
        <taxon>Pseudomonadota</taxon>
        <taxon>Alphaproteobacteria</taxon>
        <taxon>Sphingomonadales</taxon>
        <taxon>Sphingomonadaceae</taxon>
        <taxon>Sphingomonas</taxon>
    </lineage>
</organism>
<reference evidence="1" key="1">
    <citation type="journal article" date="2022" name="Toxins">
        <title>Genomic Analysis of Sphingopyxis sp. USTB-05 for Biodegrading Cyanobacterial Hepatotoxins.</title>
        <authorList>
            <person name="Liu C."/>
            <person name="Xu Q."/>
            <person name="Zhao Z."/>
            <person name="Zhang H."/>
            <person name="Liu X."/>
            <person name="Yin C."/>
            <person name="Liu Y."/>
            <person name="Yan H."/>
        </authorList>
    </citation>
    <scope>NUCLEOTIDE SEQUENCE</scope>
    <source>
        <strain evidence="1">NBD5</strain>
    </source>
</reference>
<dbReference type="EMBL" id="CP084931">
    <property type="protein sequence ID" value="USI74902.1"/>
    <property type="molecule type" value="Genomic_DNA"/>
</dbReference>
<gene>
    <name evidence="1" type="ORF">LHA26_17165</name>
</gene>
<evidence type="ECO:0000313" key="2">
    <source>
        <dbReference type="Proteomes" id="UP001056937"/>
    </source>
</evidence>
<protein>
    <submittedName>
        <fullName evidence="1">Virulence protein SciE type</fullName>
    </submittedName>
</protein>
<dbReference type="PIRSF" id="PIRSF029288">
    <property type="entry name" value="SciE_ImpE"/>
    <property type="match status" value="1"/>
</dbReference>
<dbReference type="Gene3D" id="1.25.40.10">
    <property type="entry name" value="Tetratricopeptide repeat domain"/>
    <property type="match status" value="1"/>
</dbReference>
<dbReference type="RefSeq" id="WP_252168717.1">
    <property type="nucleotide sequence ID" value="NZ_CP084931.1"/>
</dbReference>
<evidence type="ECO:0000313" key="1">
    <source>
        <dbReference type="EMBL" id="USI74902.1"/>
    </source>
</evidence>
<dbReference type="Proteomes" id="UP001056937">
    <property type="component" value="Chromosome 2"/>
</dbReference>
<dbReference type="Pfam" id="PF07024">
    <property type="entry name" value="ImpE"/>
    <property type="match status" value="1"/>
</dbReference>
<sequence>MTMVDTEETRIAADLAAGEIAEARAGLVATLRARPDDQRARMALFQLLCVAGAWDKAEAQLRALAALSPEARMLEMAYGQALAAEAARARACAGAAPAPLLAEAPAWAATLAATIGPDADPARRAEALDACPDTAGTLNGAPFAYLFDADTRFGPMLEAIVAGRWGLLPFAALEAIDIEGPRDMRDLVWLPASLRLRAGPTLAALLPVRYPGTEAEPDDALRLARRTEWRGADGQVRGVGQRSWTISTGEDFGLLDIRQIRFADPS</sequence>
<proteinExistence type="predicted"/>
<dbReference type="InterPro" id="IPR009211">
    <property type="entry name" value="TagJ"/>
</dbReference>
<dbReference type="InterPro" id="IPR011990">
    <property type="entry name" value="TPR-like_helical_dom_sf"/>
</dbReference>
<accession>A0ABY4XDA4</accession>
<keyword evidence="2" id="KW-1185">Reference proteome</keyword>
<dbReference type="SUPFAM" id="SSF144059">
    <property type="entry name" value="ImpE-like"/>
    <property type="match status" value="1"/>
</dbReference>
<name>A0ABY4XDA4_9SPHN</name>